<reference evidence="2" key="1">
    <citation type="submission" date="2018-11" db="EMBL/GenBank/DDBJ databases">
        <authorList>
            <person name="Alioto T."/>
            <person name="Alioto T."/>
        </authorList>
    </citation>
    <scope>NUCLEOTIDE SEQUENCE</scope>
</reference>
<protein>
    <recommendedName>
        <fullName evidence="1">VWFA domain-containing protein</fullName>
    </recommendedName>
</protein>
<feature type="domain" description="VWFA" evidence="1">
    <location>
        <begin position="1"/>
        <end position="68"/>
    </location>
</feature>
<evidence type="ECO:0000313" key="2">
    <source>
        <dbReference type="EMBL" id="VDI09254.1"/>
    </source>
</evidence>
<dbReference type="OrthoDB" id="6161852at2759"/>
<dbReference type="PROSITE" id="PS50234">
    <property type="entry name" value="VWFA"/>
    <property type="match status" value="1"/>
</dbReference>
<dbReference type="Proteomes" id="UP000596742">
    <property type="component" value="Unassembled WGS sequence"/>
</dbReference>
<organism evidence="2 3">
    <name type="scientific">Mytilus galloprovincialis</name>
    <name type="common">Mediterranean mussel</name>
    <dbReference type="NCBI Taxonomy" id="29158"/>
    <lineage>
        <taxon>Eukaryota</taxon>
        <taxon>Metazoa</taxon>
        <taxon>Spiralia</taxon>
        <taxon>Lophotrochozoa</taxon>
        <taxon>Mollusca</taxon>
        <taxon>Bivalvia</taxon>
        <taxon>Autobranchia</taxon>
        <taxon>Pteriomorphia</taxon>
        <taxon>Mytilida</taxon>
        <taxon>Mytiloidea</taxon>
        <taxon>Mytilidae</taxon>
        <taxon>Mytilinae</taxon>
        <taxon>Mytilus</taxon>
    </lineage>
</organism>
<dbReference type="EMBL" id="UYJE01002277">
    <property type="protein sequence ID" value="VDI09254.1"/>
    <property type="molecule type" value="Genomic_DNA"/>
</dbReference>
<feature type="non-terminal residue" evidence="2">
    <location>
        <position position="74"/>
    </location>
</feature>
<dbReference type="PANTHER" id="PTHR24020:SF20">
    <property type="entry name" value="PH DOMAIN-CONTAINING PROTEIN"/>
    <property type="match status" value="1"/>
</dbReference>
<dbReference type="PANTHER" id="PTHR24020">
    <property type="entry name" value="COLLAGEN ALPHA"/>
    <property type="match status" value="1"/>
</dbReference>
<gene>
    <name evidence="2" type="ORF">MGAL_10B031969</name>
</gene>
<dbReference type="InterPro" id="IPR036465">
    <property type="entry name" value="vWFA_dom_sf"/>
</dbReference>
<dbReference type="Pfam" id="PF00092">
    <property type="entry name" value="VWA"/>
    <property type="match status" value="1"/>
</dbReference>
<dbReference type="InterPro" id="IPR002035">
    <property type="entry name" value="VWF_A"/>
</dbReference>
<dbReference type="SUPFAM" id="SSF53300">
    <property type="entry name" value="vWA-like"/>
    <property type="match status" value="1"/>
</dbReference>
<dbReference type="InterPro" id="IPR050525">
    <property type="entry name" value="ECM_Assembly_Org"/>
</dbReference>
<comment type="caution">
    <text evidence="2">The sequence shown here is derived from an EMBL/GenBank/DDBJ whole genome shotgun (WGS) entry which is preliminary data.</text>
</comment>
<dbReference type="AlphaFoldDB" id="A0A8B6CRD1"/>
<keyword evidence="3" id="KW-1185">Reference proteome</keyword>
<accession>A0A8B6CRD1</accession>
<name>A0A8B6CRD1_MYTGA</name>
<dbReference type="Gene3D" id="3.40.50.410">
    <property type="entry name" value="von Willebrand factor, type A domain"/>
    <property type="match status" value="1"/>
</dbReference>
<evidence type="ECO:0000259" key="1">
    <source>
        <dbReference type="PROSITE" id="PS50234"/>
    </source>
</evidence>
<evidence type="ECO:0000313" key="3">
    <source>
        <dbReference type="Proteomes" id="UP000596742"/>
    </source>
</evidence>
<proteinExistence type="predicted"/>
<sequence>MTDGKSQEKDKTCESAKYLRNSGVTIFVIRIGNNVDKEEIQCIASGPSFIFSVHNFTGLNNHGFRDRVARKVFS</sequence>